<reference evidence="3 4" key="1">
    <citation type="journal article" date="2018" name="IMA Fungus">
        <title>IMA Genome-F 9: Draft genome sequence of Annulohypoxylon stygium, Aspergillus mulundensis, Berkeleyomyces basicola (syn. Thielaviopsis basicola), Ceratocystis smalleyi, two Cercospora beticola strains, Coleophoma cylindrospora, Fusarium fracticaudum, Phialophora cf. hyalina, and Morchella septimelata.</title>
        <authorList>
            <person name="Wingfield B.D."/>
            <person name="Bills G.F."/>
            <person name="Dong Y."/>
            <person name="Huang W."/>
            <person name="Nel W.J."/>
            <person name="Swalarsk-Parry B.S."/>
            <person name="Vaghefi N."/>
            <person name="Wilken P.M."/>
            <person name="An Z."/>
            <person name="de Beer Z.W."/>
            <person name="De Vos L."/>
            <person name="Chen L."/>
            <person name="Duong T.A."/>
            <person name="Gao Y."/>
            <person name="Hammerbacher A."/>
            <person name="Kikkert J.R."/>
            <person name="Li Y."/>
            <person name="Li H."/>
            <person name="Li K."/>
            <person name="Li Q."/>
            <person name="Liu X."/>
            <person name="Ma X."/>
            <person name="Naidoo K."/>
            <person name="Pethybridge S.J."/>
            <person name="Sun J."/>
            <person name="Steenkamp E.T."/>
            <person name="van der Nest M.A."/>
            <person name="van Wyk S."/>
            <person name="Wingfield M.J."/>
            <person name="Xiong C."/>
            <person name="Yue Q."/>
            <person name="Zhang X."/>
        </authorList>
    </citation>
    <scope>NUCLEOTIDE SEQUENCE [LARGE SCALE GENOMIC DNA]</scope>
    <source>
        <strain evidence="3 4">BP5796</strain>
    </source>
</reference>
<dbReference type="Gene3D" id="1.20.1250.20">
    <property type="entry name" value="MFS general substrate transporter like domains"/>
    <property type="match status" value="1"/>
</dbReference>
<dbReference type="SUPFAM" id="SSF103473">
    <property type="entry name" value="MFS general substrate transporter"/>
    <property type="match status" value="1"/>
</dbReference>
<organism evidence="3 4">
    <name type="scientific">Coleophoma crateriformis</name>
    <dbReference type="NCBI Taxonomy" id="565419"/>
    <lineage>
        <taxon>Eukaryota</taxon>
        <taxon>Fungi</taxon>
        <taxon>Dikarya</taxon>
        <taxon>Ascomycota</taxon>
        <taxon>Pezizomycotina</taxon>
        <taxon>Leotiomycetes</taxon>
        <taxon>Helotiales</taxon>
        <taxon>Dermateaceae</taxon>
        <taxon>Coleophoma</taxon>
    </lineage>
</organism>
<sequence length="124" mass="14150">MTKVPAAGYAVITLVFLYNAAYAFSWLYLVVAYPVEIAPYKWRARMWALTLSSIFISAFFNQYVNIAIEIAIIWKFFPETSGRTLEEIAVIFDGEAAAITNTVEDKATRARFRKSNRLVIPRNN</sequence>
<proteinExistence type="predicted"/>
<dbReference type="Proteomes" id="UP000256328">
    <property type="component" value="Unassembled WGS sequence"/>
</dbReference>
<keyword evidence="4" id="KW-1185">Reference proteome</keyword>
<keyword evidence="2" id="KW-0812">Transmembrane</keyword>
<dbReference type="InterPro" id="IPR036259">
    <property type="entry name" value="MFS_trans_sf"/>
</dbReference>
<dbReference type="EMBL" id="PDLN01000007">
    <property type="protein sequence ID" value="RDW80988.1"/>
    <property type="molecule type" value="Genomic_DNA"/>
</dbReference>
<feature type="transmembrane region" description="Helical" evidence="2">
    <location>
        <begin position="47"/>
        <end position="74"/>
    </location>
</feature>
<comment type="subcellular location">
    <subcellularLocation>
        <location evidence="1">Membrane</location>
        <topology evidence="1">Multi-pass membrane protein</topology>
    </subcellularLocation>
</comment>
<dbReference type="GO" id="GO:0005351">
    <property type="term" value="F:carbohydrate:proton symporter activity"/>
    <property type="evidence" value="ECO:0007669"/>
    <property type="project" value="TreeGrafter"/>
</dbReference>
<dbReference type="PANTHER" id="PTHR48022:SF64">
    <property type="entry name" value="MAJOR FACILITATOR SUPERFAMILY (MFS) PROFILE DOMAIN-CONTAINING PROTEIN"/>
    <property type="match status" value="1"/>
</dbReference>
<dbReference type="GO" id="GO:0016020">
    <property type="term" value="C:membrane"/>
    <property type="evidence" value="ECO:0007669"/>
    <property type="project" value="UniProtKB-SubCell"/>
</dbReference>
<dbReference type="AlphaFoldDB" id="A0A3D8S400"/>
<protein>
    <recommendedName>
        <fullName evidence="5">Major facilitator superfamily (MFS) profile domain-containing protein</fullName>
    </recommendedName>
</protein>
<accession>A0A3D8S400</accession>
<evidence type="ECO:0000313" key="3">
    <source>
        <dbReference type="EMBL" id="RDW80988.1"/>
    </source>
</evidence>
<feature type="transmembrane region" description="Helical" evidence="2">
    <location>
        <begin position="6"/>
        <end position="35"/>
    </location>
</feature>
<keyword evidence="2" id="KW-0472">Membrane</keyword>
<dbReference type="PANTHER" id="PTHR48022">
    <property type="entry name" value="PLASTIDIC GLUCOSE TRANSPORTER 4"/>
    <property type="match status" value="1"/>
</dbReference>
<keyword evidence="2" id="KW-1133">Transmembrane helix</keyword>
<name>A0A3D8S400_9HELO</name>
<evidence type="ECO:0008006" key="5">
    <source>
        <dbReference type="Google" id="ProtNLM"/>
    </source>
</evidence>
<comment type="caution">
    <text evidence="3">The sequence shown here is derived from an EMBL/GenBank/DDBJ whole genome shotgun (WGS) entry which is preliminary data.</text>
</comment>
<evidence type="ECO:0000313" key="4">
    <source>
        <dbReference type="Proteomes" id="UP000256328"/>
    </source>
</evidence>
<dbReference type="OrthoDB" id="3599616at2759"/>
<gene>
    <name evidence="3" type="ORF">BP5796_05686</name>
</gene>
<evidence type="ECO:0000256" key="1">
    <source>
        <dbReference type="ARBA" id="ARBA00004141"/>
    </source>
</evidence>
<dbReference type="InterPro" id="IPR050360">
    <property type="entry name" value="MFS_Sugar_Transporters"/>
</dbReference>
<evidence type="ECO:0000256" key="2">
    <source>
        <dbReference type="SAM" id="Phobius"/>
    </source>
</evidence>